<keyword evidence="2" id="KW-1185">Reference proteome</keyword>
<dbReference type="Proteomes" id="UP001165960">
    <property type="component" value="Unassembled WGS sequence"/>
</dbReference>
<gene>
    <name evidence="1" type="ORF">DSO57_1022428</name>
</gene>
<sequence>MPTFFISQHLQPPWVVALAHLPPSPEDSPPKPPPQFQGLQPSPLHLKQFQANAKKSSLPKSAKLVVLILSLDCSIQGLPPWSYTSASVSDMMQRLLQAAGGNLVTSTQPLLLKAPPMLNCLQGQQEPATSQGPLSSEVSQSLVSPASPLAIAPLSSLSLQGIPTLAALSFYEIDGSCHE</sequence>
<evidence type="ECO:0000313" key="2">
    <source>
        <dbReference type="Proteomes" id="UP001165960"/>
    </source>
</evidence>
<reference evidence="1" key="1">
    <citation type="submission" date="2022-04" db="EMBL/GenBank/DDBJ databases">
        <title>Genome of the entomopathogenic fungus Entomophthora muscae.</title>
        <authorList>
            <person name="Elya C."/>
            <person name="Lovett B.R."/>
            <person name="Lee E."/>
            <person name="Macias A.M."/>
            <person name="Hajek A.E."/>
            <person name="De Bivort B.L."/>
            <person name="Kasson M.T."/>
            <person name="De Fine Licht H.H."/>
            <person name="Stajich J.E."/>
        </authorList>
    </citation>
    <scope>NUCLEOTIDE SEQUENCE</scope>
    <source>
        <strain evidence="1">Berkeley</strain>
    </source>
</reference>
<accession>A0ACC2RUD3</accession>
<comment type="caution">
    <text evidence="1">The sequence shown here is derived from an EMBL/GenBank/DDBJ whole genome shotgun (WGS) entry which is preliminary data.</text>
</comment>
<evidence type="ECO:0000313" key="1">
    <source>
        <dbReference type="EMBL" id="KAJ9053633.1"/>
    </source>
</evidence>
<proteinExistence type="predicted"/>
<organism evidence="1 2">
    <name type="scientific">Entomophthora muscae</name>
    <dbReference type="NCBI Taxonomy" id="34485"/>
    <lineage>
        <taxon>Eukaryota</taxon>
        <taxon>Fungi</taxon>
        <taxon>Fungi incertae sedis</taxon>
        <taxon>Zoopagomycota</taxon>
        <taxon>Entomophthoromycotina</taxon>
        <taxon>Entomophthoromycetes</taxon>
        <taxon>Entomophthorales</taxon>
        <taxon>Entomophthoraceae</taxon>
        <taxon>Entomophthora</taxon>
    </lineage>
</organism>
<protein>
    <submittedName>
        <fullName evidence="1">Uncharacterized protein</fullName>
    </submittedName>
</protein>
<name>A0ACC2RUD3_9FUNG</name>
<dbReference type="EMBL" id="QTSX02006502">
    <property type="protein sequence ID" value="KAJ9053633.1"/>
    <property type="molecule type" value="Genomic_DNA"/>
</dbReference>